<evidence type="ECO:0000256" key="1">
    <source>
        <dbReference type="SAM" id="MobiDB-lite"/>
    </source>
</evidence>
<protein>
    <submittedName>
        <fullName evidence="2">Uncharacterized protein</fullName>
    </submittedName>
</protein>
<accession>A0A6M5YW13</accession>
<evidence type="ECO:0000313" key="2">
    <source>
        <dbReference type="EMBL" id="QJW97501.1"/>
    </source>
</evidence>
<dbReference type="AlphaFoldDB" id="A0A6M5YW13"/>
<feature type="region of interest" description="Disordered" evidence="1">
    <location>
        <begin position="1"/>
        <end position="171"/>
    </location>
</feature>
<dbReference type="KEGG" id="ftj:FTUN_5075"/>
<keyword evidence="3" id="KW-1185">Reference proteome</keyword>
<feature type="compositionally biased region" description="Basic and acidic residues" evidence="1">
    <location>
        <begin position="38"/>
        <end position="52"/>
    </location>
</feature>
<name>A0A6M5YW13_9BACT</name>
<feature type="compositionally biased region" description="Polar residues" evidence="1">
    <location>
        <begin position="82"/>
        <end position="102"/>
    </location>
</feature>
<organism evidence="2 3">
    <name type="scientific">Frigoriglobus tundricola</name>
    <dbReference type="NCBI Taxonomy" id="2774151"/>
    <lineage>
        <taxon>Bacteria</taxon>
        <taxon>Pseudomonadati</taxon>
        <taxon>Planctomycetota</taxon>
        <taxon>Planctomycetia</taxon>
        <taxon>Gemmatales</taxon>
        <taxon>Gemmataceae</taxon>
        <taxon>Frigoriglobus</taxon>
    </lineage>
</organism>
<feature type="compositionally biased region" description="Basic and acidic residues" evidence="1">
    <location>
        <begin position="160"/>
        <end position="171"/>
    </location>
</feature>
<feature type="compositionally biased region" description="Basic and acidic residues" evidence="1">
    <location>
        <begin position="110"/>
        <end position="120"/>
    </location>
</feature>
<proteinExistence type="predicted"/>
<sequence>MDQLAVGIEGGGNAQYAAGCCGKHGSPTGDGTGSPDNAPRRSDRHVESDRNPHRVAARPGEAQRGRHSAGAGAPGERYMPSSGRTASPDASVTAGASLNRSTPGRARPHQRSDLRSDLRYNRPAARTAVIRAASGRSRTAVRNPERRDGTIETSCGTRQGKPDRLLRGFSV</sequence>
<reference evidence="3" key="1">
    <citation type="submission" date="2020-05" db="EMBL/GenBank/DDBJ databases">
        <title>Frigoriglobus tundricola gen. nov., sp. nov., a psychrotolerant cellulolytic planctomycete of the family Gemmataceae with two divergent copies of 16S rRNA gene.</title>
        <authorList>
            <person name="Kulichevskaya I.S."/>
            <person name="Ivanova A.A."/>
            <person name="Naumoff D.G."/>
            <person name="Beletsky A.V."/>
            <person name="Rijpstra W.I.C."/>
            <person name="Sinninghe Damste J.S."/>
            <person name="Mardanov A.V."/>
            <person name="Ravin N.V."/>
            <person name="Dedysh S.N."/>
        </authorList>
    </citation>
    <scope>NUCLEOTIDE SEQUENCE [LARGE SCALE GENOMIC DNA]</scope>
    <source>
        <strain evidence="3">PL17</strain>
    </source>
</reference>
<gene>
    <name evidence="2" type="ORF">FTUN_5075</name>
</gene>
<evidence type="ECO:0000313" key="3">
    <source>
        <dbReference type="Proteomes" id="UP000503447"/>
    </source>
</evidence>
<dbReference type="EMBL" id="CP053452">
    <property type="protein sequence ID" value="QJW97501.1"/>
    <property type="molecule type" value="Genomic_DNA"/>
</dbReference>
<dbReference type="Proteomes" id="UP000503447">
    <property type="component" value="Chromosome"/>
</dbReference>